<dbReference type="AlphaFoldDB" id="A0A2C9L8Y4"/>
<name>A0A2C9L8Y4_BIOGL</name>
<evidence type="ECO:0000256" key="1">
    <source>
        <dbReference type="SAM" id="MobiDB-lite"/>
    </source>
</evidence>
<gene>
    <name evidence="2" type="primary">106060691</name>
</gene>
<organism evidence="2 3">
    <name type="scientific">Biomphalaria glabrata</name>
    <name type="common">Bloodfluke planorb</name>
    <name type="synonym">Freshwater snail</name>
    <dbReference type="NCBI Taxonomy" id="6526"/>
    <lineage>
        <taxon>Eukaryota</taxon>
        <taxon>Metazoa</taxon>
        <taxon>Spiralia</taxon>
        <taxon>Lophotrochozoa</taxon>
        <taxon>Mollusca</taxon>
        <taxon>Gastropoda</taxon>
        <taxon>Heterobranchia</taxon>
        <taxon>Euthyneura</taxon>
        <taxon>Panpulmonata</taxon>
        <taxon>Hygrophila</taxon>
        <taxon>Lymnaeoidea</taxon>
        <taxon>Planorbidae</taxon>
        <taxon>Biomphalaria</taxon>
    </lineage>
</organism>
<dbReference type="Proteomes" id="UP000076420">
    <property type="component" value="Unassembled WGS sequence"/>
</dbReference>
<dbReference type="PANTHER" id="PTHR46888:SF1">
    <property type="entry name" value="RIBONUCLEASE H"/>
    <property type="match status" value="1"/>
</dbReference>
<dbReference type="EnsemblMetazoa" id="BGLB028379-RE">
    <property type="protein sequence ID" value="BGLB028379-PE"/>
    <property type="gene ID" value="BGLB028379"/>
</dbReference>
<dbReference type="PANTHER" id="PTHR46888">
    <property type="entry name" value="ZINC KNUCKLE DOMAINCONTAINING PROTEIN-RELATED"/>
    <property type="match status" value="1"/>
</dbReference>
<accession>A0A2C9L8Y4</accession>
<proteinExistence type="predicted"/>
<protein>
    <submittedName>
        <fullName evidence="2">Uncharacterized protein</fullName>
    </submittedName>
</protein>
<evidence type="ECO:0000313" key="2">
    <source>
        <dbReference type="EnsemblMetazoa" id="BGLB028379-PE"/>
    </source>
</evidence>
<feature type="compositionally biased region" description="Basic and acidic residues" evidence="1">
    <location>
        <begin position="21"/>
        <end position="92"/>
    </location>
</feature>
<feature type="region of interest" description="Disordered" evidence="1">
    <location>
        <begin position="21"/>
        <end position="99"/>
    </location>
</feature>
<sequence length="186" mass="22130">MASSSRTQRFFELIEFAKEKQISKPDQWAEKQEEKEYQEQESEKQRQESEKRMQLEEKKLQDAEKQRQEAEKQRQHEKEKMEFEKQNKENKESIPTQGHSNMFDKYRLMNKISAFNENIDNMDSYLIRFEEIATTSGLPEAHWSSSLLTLLTGKAVNICSQVSINERSTYSDIKEALLRQLQKEIL</sequence>
<reference evidence="2" key="1">
    <citation type="submission" date="2020-05" db="UniProtKB">
        <authorList>
            <consortium name="EnsemblMetazoa"/>
        </authorList>
    </citation>
    <scope>IDENTIFICATION</scope>
    <source>
        <strain evidence="2">BB02</strain>
    </source>
</reference>
<dbReference type="VEuPathDB" id="VectorBase:BGLAX_032971"/>
<dbReference type="VEuPathDB" id="VectorBase:BGLB028379"/>
<dbReference type="KEGG" id="bgt:106060691"/>
<dbReference type="STRING" id="6526.A0A2C9L8Y4"/>
<evidence type="ECO:0000313" key="3">
    <source>
        <dbReference type="Proteomes" id="UP000076420"/>
    </source>
</evidence>